<sequence length="617" mass="68152">MTFPINLNVNIESHNGNYDRSVTLRSGLTVLIGPNGSGKTHLLRALKNSLISHTKDKKVRFLSAGRMGLLEQYRSDYNGHHGGYPPYNSAQFGSKSDVVRRHNIETLEGDFQTLSERADILIKVQERLRKLFKRDILIEWDGGSLKVSFARLDGEDQPYSSGREASGLLHLVGILAALYDDDVGALLLDEPEVSLHPQLQAFLLNEIISASGHPSEGSFKKIILIATHSTEMLRVLKCDDLLSLLFCHDLGLPPVQVDPSAGELKNQKLQTLVARLGQEHKLSLFSRRPLLVEGPSDMLLCSFISQKLELHLEAAGSQILPVIGTGQMPVVSKFMKLLGKTPIVLADADAFADGLDLTNYFLKDCEEANRKAIATGAQSATQLATTVYNDFCSLVIKSWDDISAIAVSHPYWINRKDIGDAQAKKRACFCSLFELGDSKLNELKSGAEWNTIKRRIEAILDLLELAGCFILRKGAVESYYKHSDRLTSEGKPSAAVDEISHLDTLDSKDIYENFPEMVRCIKFASLADQISEAESLRDLLLSIAAPAMAKLNAGTTTQEIKILSKTILREKSGIFDLSIEDDKLVVKLQSKILNVSGFPMYISRGDDVIKAVESTLR</sequence>
<organism evidence="2 3">
    <name type="scientific">Pseudomonas putida</name>
    <name type="common">Arthrobacter siderocapsulatus</name>
    <dbReference type="NCBI Taxonomy" id="303"/>
    <lineage>
        <taxon>Bacteria</taxon>
        <taxon>Pseudomonadati</taxon>
        <taxon>Pseudomonadota</taxon>
        <taxon>Gammaproteobacteria</taxon>
        <taxon>Pseudomonadales</taxon>
        <taxon>Pseudomonadaceae</taxon>
        <taxon>Pseudomonas</taxon>
    </lineage>
</organism>
<dbReference type="EMBL" id="MINH01000021">
    <property type="protein sequence ID" value="POG05177.1"/>
    <property type="molecule type" value="Genomic_DNA"/>
</dbReference>
<evidence type="ECO:0000313" key="2">
    <source>
        <dbReference type="EMBL" id="POG05177.1"/>
    </source>
</evidence>
<dbReference type="RefSeq" id="WP_103448619.1">
    <property type="nucleotide sequence ID" value="NZ_MINH01000021.1"/>
</dbReference>
<dbReference type="Pfam" id="PF13476">
    <property type="entry name" value="AAA_23"/>
    <property type="match status" value="1"/>
</dbReference>
<reference evidence="2 3" key="2">
    <citation type="submission" date="2018-03" db="EMBL/GenBank/DDBJ databases">
        <title>Draft genome of Pseudomonas putida strain KH-21-114.</title>
        <authorList>
            <person name="Yoshizawa S."/>
            <person name="Khan N.H."/>
            <person name="Nishimura M."/>
            <person name="Chiura H.X."/>
            <person name="Ogura Y."/>
            <person name="Hayashi T."/>
            <person name="Kogure K."/>
        </authorList>
    </citation>
    <scope>NUCLEOTIDE SEQUENCE [LARGE SCALE GENOMIC DNA]</scope>
    <source>
        <strain evidence="2 3">KH-21-114</strain>
    </source>
</reference>
<dbReference type="SUPFAM" id="SSF52540">
    <property type="entry name" value="P-loop containing nucleoside triphosphate hydrolases"/>
    <property type="match status" value="1"/>
</dbReference>
<dbReference type="CDD" id="cd01026">
    <property type="entry name" value="TOPRIM_OLD"/>
    <property type="match status" value="1"/>
</dbReference>
<feature type="domain" description="AAA+ ATPase" evidence="1">
    <location>
        <begin position="25"/>
        <end position="256"/>
    </location>
</feature>
<dbReference type="SMART" id="SM00382">
    <property type="entry name" value="AAA"/>
    <property type="match status" value="1"/>
</dbReference>
<evidence type="ECO:0000313" key="3">
    <source>
        <dbReference type="Proteomes" id="UP000237230"/>
    </source>
</evidence>
<evidence type="ECO:0000259" key="1">
    <source>
        <dbReference type="SMART" id="SM00382"/>
    </source>
</evidence>
<dbReference type="PANTHER" id="PTHR43581">
    <property type="entry name" value="ATP/GTP PHOSPHATASE"/>
    <property type="match status" value="1"/>
</dbReference>
<dbReference type="OrthoDB" id="9815944at2"/>
<dbReference type="InterPro" id="IPR051396">
    <property type="entry name" value="Bact_Antivir_Def_Nuclease"/>
</dbReference>
<dbReference type="GO" id="GO:0016887">
    <property type="term" value="F:ATP hydrolysis activity"/>
    <property type="evidence" value="ECO:0007669"/>
    <property type="project" value="InterPro"/>
</dbReference>
<dbReference type="InterPro" id="IPR003959">
    <property type="entry name" value="ATPase_AAA_core"/>
</dbReference>
<accession>A0A2S3WUR8</accession>
<proteinExistence type="predicted"/>
<dbReference type="InterPro" id="IPR034139">
    <property type="entry name" value="TOPRIM_OLD"/>
</dbReference>
<reference evidence="2 3" key="1">
    <citation type="submission" date="2016-08" db="EMBL/GenBank/DDBJ databases">
        <authorList>
            <person name="Seilhamer J.J."/>
        </authorList>
    </citation>
    <scope>NUCLEOTIDE SEQUENCE [LARGE SCALE GENOMIC DNA]</scope>
    <source>
        <strain evidence="2 3">KH-21-114</strain>
    </source>
</reference>
<dbReference type="GO" id="GO:0005524">
    <property type="term" value="F:ATP binding"/>
    <property type="evidence" value="ECO:0007669"/>
    <property type="project" value="InterPro"/>
</dbReference>
<dbReference type="Pfam" id="PF20469">
    <property type="entry name" value="OLD-like_TOPRIM"/>
    <property type="match status" value="1"/>
</dbReference>
<name>A0A2S3WUR8_PSEPU</name>
<dbReference type="GO" id="GO:0006302">
    <property type="term" value="P:double-strand break repair"/>
    <property type="evidence" value="ECO:0007669"/>
    <property type="project" value="InterPro"/>
</dbReference>
<dbReference type="InterPro" id="IPR027417">
    <property type="entry name" value="P-loop_NTPase"/>
</dbReference>
<dbReference type="Proteomes" id="UP000237230">
    <property type="component" value="Unassembled WGS sequence"/>
</dbReference>
<comment type="caution">
    <text evidence="2">The sequence shown here is derived from an EMBL/GenBank/DDBJ whole genome shotgun (WGS) entry which is preliminary data.</text>
</comment>
<dbReference type="AlphaFoldDB" id="A0A2S3WUR8"/>
<dbReference type="InterPro" id="IPR003593">
    <property type="entry name" value="AAA+_ATPase"/>
</dbReference>
<protein>
    <submittedName>
        <fullName evidence="2">AAA family ATPase</fullName>
    </submittedName>
</protein>
<dbReference type="InterPro" id="IPR038729">
    <property type="entry name" value="Rad50/SbcC_AAA"/>
</dbReference>
<dbReference type="Pfam" id="PF13304">
    <property type="entry name" value="AAA_21"/>
    <property type="match status" value="1"/>
</dbReference>
<gene>
    <name evidence="2" type="ORF">BGP84_20000</name>
</gene>
<dbReference type="PANTHER" id="PTHR43581:SF2">
    <property type="entry name" value="EXCINUCLEASE ATPASE SUBUNIT"/>
    <property type="match status" value="1"/>
</dbReference>
<dbReference type="Gene3D" id="3.40.50.300">
    <property type="entry name" value="P-loop containing nucleotide triphosphate hydrolases"/>
    <property type="match status" value="2"/>
</dbReference>